<dbReference type="Gene3D" id="2.170.130.10">
    <property type="entry name" value="TonB-dependent receptor, plug domain"/>
    <property type="match status" value="1"/>
</dbReference>
<dbReference type="NCBIfam" id="TIGR04057">
    <property type="entry name" value="SusC_RagA_signa"/>
    <property type="match status" value="1"/>
</dbReference>
<dbReference type="NCBIfam" id="TIGR04056">
    <property type="entry name" value="OMP_RagA_SusC"/>
    <property type="match status" value="1"/>
</dbReference>
<dbReference type="Pfam" id="PF07715">
    <property type="entry name" value="Plug"/>
    <property type="match status" value="1"/>
</dbReference>
<keyword evidence="1" id="KW-0472">Membrane</keyword>
<comment type="caution">
    <text evidence="3">The sequence shown here is derived from an EMBL/GenBank/DDBJ whole genome shotgun (WGS) entry which is preliminary data.</text>
</comment>
<evidence type="ECO:0000313" key="4">
    <source>
        <dbReference type="Proteomes" id="UP000238642"/>
    </source>
</evidence>
<evidence type="ECO:0000256" key="1">
    <source>
        <dbReference type="PROSITE-ProRule" id="PRU01360"/>
    </source>
</evidence>
<protein>
    <submittedName>
        <fullName evidence="3">SusC/RagA family TonB-linked outer membrane protein</fullName>
    </submittedName>
</protein>
<dbReference type="InterPro" id="IPR012910">
    <property type="entry name" value="Plug_dom"/>
</dbReference>
<name>A0A2S9JGC4_9SPHI</name>
<keyword evidence="1" id="KW-0812">Transmembrane</keyword>
<dbReference type="Proteomes" id="UP000238642">
    <property type="component" value="Unassembled WGS sequence"/>
</dbReference>
<dbReference type="InterPro" id="IPR023996">
    <property type="entry name" value="TonB-dep_OMP_SusC/RagA"/>
</dbReference>
<keyword evidence="1" id="KW-1134">Transmembrane beta strand</keyword>
<dbReference type="GO" id="GO:0009279">
    <property type="term" value="C:cell outer membrane"/>
    <property type="evidence" value="ECO:0007669"/>
    <property type="project" value="UniProtKB-SubCell"/>
</dbReference>
<dbReference type="PROSITE" id="PS52016">
    <property type="entry name" value="TONB_DEPENDENT_REC_3"/>
    <property type="match status" value="1"/>
</dbReference>
<feature type="domain" description="TonB-dependent receptor plug" evidence="2">
    <location>
        <begin position="155"/>
        <end position="260"/>
    </location>
</feature>
<evidence type="ECO:0000259" key="2">
    <source>
        <dbReference type="Pfam" id="PF07715"/>
    </source>
</evidence>
<dbReference type="SUPFAM" id="SSF49464">
    <property type="entry name" value="Carboxypeptidase regulatory domain-like"/>
    <property type="match status" value="1"/>
</dbReference>
<evidence type="ECO:0000313" key="3">
    <source>
        <dbReference type="EMBL" id="PRD51968.1"/>
    </source>
</evidence>
<organism evidence="3 4">
    <name type="scientific">Sphingobacterium gobiense</name>
    <dbReference type="NCBI Taxonomy" id="1382456"/>
    <lineage>
        <taxon>Bacteria</taxon>
        <taxon>Pseudomonadati</taxon>
        <taxon>Bacteroidota</taxon>
        <taxon>Sphingobacteriia</taxon>
        <taxon>Sphingobacteriales</taxon>
        <taxon>Sphingobacteriaceae</taxon>
        <taxon>Sphingobacterium</taxon>
    </lineage>
</organism>
<keyword evidence="4" id="KW-1185">Reference proteome</keyword>
<keyword evidence="1" id="KW-0998">Cell outer membrane</keyword>
<accession>A0A2S9JGC4</accession>
<keyword evidence="1" id="KW-0813">Transport</keyword>
<comment type="subcellular location">
    <subcellularLocation>
        <location evidence="1">Cell outer membrane</location>
        <topology evidence="1">Multi-pass membrane protein</topology>
    </subcellularLocation>
</comment>
<reference evidence="3 4" key="1">
    <citation type="submission" date="2018-02" db="EMBL/GenBank/DDBJ databases">
        <title>The draft genome of Sphingobacterium gobiense H7.</title>
        <authorList>
            <person name="Li L."/>
            <person name="Liu L."/>
            <person name="Zhang X."/>
            <person name="Wang T."/>
            <person name="Liang L."/>
        </authorList>
    </citation>
    <scope>NUCLEOTIDE SEQUENCE [LARGE SCALE GENOMIC DNA]</scope>
    <source>
        <strain evidence="3 4">ACCC 05757</strain>
    </source>
</reference>
<dbReference type="RefSeq" id="WP_105727404.1">
    <property type="nucleotide sequence ID" value="NZ_PVBS01000004.1"/>
</dbReference>
<dbReference type="OrthoDB" id="600887at2"/>
<dbReference type="InterPro" id="IPR039426">
    <property type="entry name" value="TonB-dep_rcpt-like"/>
</dbReference>
<dbReference type="EMBL" id="PVBS01000004">
    <property type="protein sequence ID" value="PRD51968.1"/>
    <property type="molecule type" value="Genomic_DNA"/>
</dbReference>
<dbReference type="InterPro" id="IPR037066">
    <property type="entry name" value="Plug_dom_sf"/>
</dbReference>
<dbReference type="SUPFAM" id="SSF56935">
    <property type="entry name" value="Porins"/>
    <property type="match status" value="1"/>
</dbReference>
<sequence length="1057" mass="116320">MMHKTTKLWLGKLGVGIGFVFHSFGLLAQESNEVVSIAMITKNSSPDVPRAATEGIQTTRVTGRVTDSAGEPLGGVGIHLKGTNASTVTNVDGNFVMDAPQTGGVLVFTSVGFLSREFPFSNSQRVINVTLLPDMSTIDEVVVVGYGTQKKGNLTGAVASVTFDEKLTSRSISNVSTALNGLLPGLAVNQSSGMAGNNNSTLMVRGLGTLASGAAGPLIVVDGVPDVDINRLNTHDIESVSVLKDATAASVYGSRAANGVILVTTKSGAGKKPSINFSSHLAMQSPTNGIGFMADYPRSLMVHRNAQAMSAAANTATYRYGTIEQWMALGMVDPIRYANTDWFDVTMRDAVQQNYNLSANGGNDVSNFFISAGIMDERGLQIGNDFSRYNARINYDYKIRKNISIGARVTGNWSNYTFGFNEGFTGGSSGNAYDLRFAVAGVTPYDPFTGFYGGRSAYGEHTLVANPLALYDHLSSKREQKQLNSLFHLEWEPIAGLKTRVDYSLNYSDQFTVNANKAVEAYDFQNEAFTGRWILGPNVGITNDNLNSYKTMASGRVSYDKVFAENHEFGALAVYSEEFWNSRILSGARLNRVHPSLTELDAASVDGQTNRGSSTKEGLRSVIGRLNYAAFNKYLVELNARYDGSSRFFPGHQWGFFPSASVGWRFTEESFLSKIKEWGVNSGKLRASYGGLGNNRITNSLYEQREVLTAFNYILGGSAQSGFSNNRMINQAFSWEKVNALNLGLDLVMLNNRLSTEFNYYERKTAGMADALDISMLISGMYTAPRHNIGEMSNRGVEGNVTWSDNKNGFQYRINLHAAYNRNTLEKWGQLLLRGNRFIDMPISFVYGYEDVGIAQNWQQVYDATPQGIVPGDLIRLDLNGDGRITDEDRKADPNTQTNMPHTNFALNSSFAYKGFDLSFQLQGAAGRKDYWLSNYNELSIGERYAASWDHWNNPWSVDNRDGIWPRLNSTAGGNRTQTTFWLDNLSYLRLRNVQLGYNLPEGILRKASINNLRIFVSGENIHTFTSYRGIDPESTASMNDVYPLLKSFSLGLNINL</sequence>
<gene>
    <name evidence="3" type="ORF">C5749_16850</name>
</gene>
<dbReference type="Gene3D" id="2.60.40.1120">
    <property type="entry name" value="Carboxypeptidase-like, regulatory domain"/>
    <property type="match status" value="1"/>
</dbReference>
<dbReference type="InterPro" id="IPR008969">
    <property type="entry name" value="CarboxyPept-like_regulatory"/>
</dbReference>
<dbReference type="InterPro" id="IPR023997">
    <property type="entry name" value="TonB-dep_OMP_SusC/RagA_CS"/>
</dbReference>
<comment type="similarity">
    <text evidence="1">Belongs to the TonB-dependent receptor family.</text>
</comment>
<dbReference type="AlphaFoldDB" id="A0A2S9JGC4"/>
<proteinExistence type="inferred from homology"/>
<dbReference type="Pfam" id="PF13715">
    <property type="entry name" value="CarbopepD_reg_2"/>
    <property type="match status" value="1"/>
</dbReference>